<dbReference type="AlphaFoldDB" id="A0AAU7E8D9"/>
<reference evidence="2" key="1">
    <citation type="submission" date="2024-05" db="EMBL/GenBank/DDBJ databases">
        <title>Campylobacter coli isolated from environmental waters in Slovenia.</title>
        <authorList>
            <person name="Zautner A.E."/>
            <person name="Bunk B."/>
            <person name="Riedel T."/>
            <person name="Sproeer C."/>
        </authorList>
    </citation>
    <scope>NUCLEOTIDE SEQUENCE</scope>
    <source>
        <strain evidence="2">CCS1377</strain>
    </source>
</reference>
<dbReference type="GO" id="GO:0071281">
    <property type="term" value="P:cellular response to iron ion"/>
    <property type="evidence" value="ECO:0007669"/>
    <property type="project" value="TreeGrafter"/>
</dbReference>
<dbReference type="InterPro" id="IPR002491">
    <property type="entry name" value="ABC_transptr_periplasmic_BD"/>
</dbReference>
<sequence length="265" mass="29885">MKKILFLLMLFTSLYAKERLVVLDPASVEIIYMLNSEDKIAGIAKLEHSSIYPAEETQNLPSVGTFSNPSLEKIIALKPTLVILSSYSTGLEQSLKNLNIKTMYLKGERLNDLFTNINTLATLLDKEKEGQMLIEKTKRTLQDLKQDPINKSAIFLFSSNPLMAFSQNSLVADILELIGVKNLTPQSEIKRPIISSEFLIKQNPDIIILGINASTQNLIQYNPAISKLKAYNTDQIFNYKDTHTLLRLSPNITNEISKLKNLLRN</sequence>
<dbReference type="PANTHER" id="PTHR30535:SF34">
    <property type="entry name" value="MOLYBDATE-BINDING PROTEIN MOLA"/>
    <property type="match status" value="1"/>
</dbReference>
<organism evidence="2">
    <name type="scientific">Campylobacter sp. CCS1377</name>
    <dbReference type="NCBI Taxonomy" id="3158229"/>
    <lineage>
        <taxon>Bacteria</taxon>
        <taxon>Pseudomonadati</taxon>
        <taxon>Campylobacterota</taxon>
        <taxon>Epsilonproteobacteria</taxon>
        <taxon>Campylobacterales</taxon>
        <taxon>Campylobacteraceae</taxon>
        <taxon>Campylobacter</taxon>
    </lineage>
</organism>
<dbReference type="SUPFAM" id="SSF53807">
    <property type="entry name" value="Helical backbone' metal receptor"/>
    <property type="match status" value="1"/>
</dbReference>
<dbReference type="RefSeq" id="WP_134237554.1">
    <property type="nucleotide sequence ID" value="NZ_CP155620.1"/>
</dbReference>
<accession>A0AAU7E8D9</accession>
<dbReference type="Gene3D" id="3.40.50.1980">
    <property type="entry name" value="Nitrogenase molybdenum iron protein domain"/>
    <property type="match status" value="2"/>
</dbReference>
<dbReference type="PROSITE" id="PS50983">
    <property type="entry name" value="FE_B12_PBP"/>
    <property type="match status" value="1"/>
</dbReference>
<dbReference type="InterPro" id="IPR050902">
    <property type="entry name" value="ABC_Transporter_SBP"/>
</dbReference>
<feature type="domain" description="Fe/B12 periplasmic-binding" evidence="1">
    <location>
        <begin position="19"/>
        <end position="265"/>
    </location>
</feature>
<proteinExistence type="predicted"/>
<name>A0AAU7E8D9_9BACT</name>
<dbReference type="PANTHER" id="PTHR30535">
    <property type="entry name" value="VITAMIN B12-BINDING PROTEIN"/>
    <property type="match status" value="1"/>
</dbReference>
<gene>
    <name evidence="2" type="ORF">AAH949_01175</name>
</gene>
<evidence type="ECO:0000313" key="2">
    <source>
        <dbReference type="EMBL" id="XBJ29476.1"/>
    </source>
</evidence>
<evidence type="ECO:0000259" key="1">
    <source>
        <dbReference type="PROSITE" id="PS50983"/>
    </source>
</evidence>
<protein>
    <submittedName>
        <fullName evidence="2">ABC transporter substrate-binding protein</fullName>
    </submittedName>
</protein>
<dbReference type="EMBL" id="CP155620">
    <property type="protein sequence ID" value="XBJ29476.1"/>
    <property type="molecule type" value="Genomic_DNA"/>
</dbReference>
<dbReference type="Pfam" id="PF01497">
    <property type="entry name" value="Peripla_BP_2"/>
    <property type="match status" value="1"/>
</dbReference>